<accession>A0A7T6Z4R6</accession>
<dbReference type="SUPFAM" id="SSF102198">
    <property type="entry name" value="Putative cyclase"/>
    <property type="match status" value="1"/>
</dbReference>
<proteinExistence type="predicted"/>
<evidence type="ECO:0000313" key="2">
    <source>
        <dbReference type="Proteomes" id="UP000595823"/>
    </source>
</evidence>
<organism evidence="1 2">
    <name type="scientific">Salicibibacter cibarius</name>
    <dbReference type="NCBI Taxonomy" id="2743000"/>
    <lineage>
        <taxon>Bacteria</taxon>
        <taxon>Bacillati</taxon>
        <taxon>Bacillota</taxon>
        <taxon>Bacilli</taxon>
        <taxon>Bacillales</taxon>
        <taxon>Bacillaceae</taxon>
        <taxon>Salicibibacter</taxon>
    </lineage>
</organism>
<dbReference type="GO" id="GO:0019441">
    <property type="term" value="P:L-tryptophan catabolic process to kynurenine"/>
    <property type="evidence" value="ECO:0007669"/>
    <property type="project" value="InterPro"/>
</dbReference>
<dbReference type="PANTHER" id="PTHR31118:SF12">
    <property type="entry name" value="CYCLASE-LIKE PROTEIN 2"/>
    <property type="match status" value="1"/>
</dbReference>
<evidence type="ECO:0000313" key="1">
    <source>
        <dbReference type="EMBL" id="QQK76806.1"/>
    </source>
</evidence>
<keyword evidence="2" id="KW-1185">Reference proteome</keyword>
<dbReference type="PANTHER" id="PTHR31118">
    <property type="entry name" value="CYCLASE-LIKE PROTEIN 2"/>
    <property type="match status" value="1"/>
</dbReference>
<dbReference type="GO" id="GO:0004061">
    <property type="term" value="F:arylformamidase activity"/>
    <property type="evidence" value="ECO:0007669"/>
    <property type="project" value="InterPro"/>
</dbReference>
<gene>
    <name evidence="1" type="ORF">HUG15_15375</name>
</gene>
<dbReference type="InterPro" id="IPR037175">
    <property type="entry name" value="KFase_sf"/>
</dbReference>
<dbReference type="RefSeq" id="WP_200123933.1">
    <property type="nucleotide sequence ID" value="NZ_CP054705.1"/>
</dbReference>
<dbReference type="EMBL" id="CP054705">
    <property type="protein sequence ID" value="QQK76806.1"/>
    <property type="molecule type" value="Genomic_DNA"/>
</dbReference>
<dbReference type="AlphaFoldDB" id="A0A7T6Z4R6"/>
<reference evidence="1 2" key="1">
    <citation type="submission" date="2020-06" db="EMBL/GenBank/DDBJ databases">
        <title>Genomic analysis of Salicibibacter sp. NKC5-3.</title>
        <authorList>
            <person name="Oh Y.J."/>
        </authorList>
    </citation>
    <scope>NUCLEOTIDE SEQUENCE [LARGE SCALE GENOMIC DNA]</scope>
    <source>
        <strain evidence="1 2">NKC5-3</strain>
    </source>
</reference>
<protein>
    <submittedName>
        <fullName evidence="1">Cyclase family protein</fullName>
    </submittedName>
</protein>
<dbReference type="Gene3D" id="3.50.30.50">
    <property type="entry name" value="Putative cyclase"/>
    <property type="match status" value="2"/>
</dbReference>
<dbReference type="KEGG" id="scia:HUG15_15375"/>
<dbReference type="InterPro" id="IPR007325">
    <property type="entry name" value="KFase/CYL"/>
</dbReference>
<dbReference type="Pfam" id="PF04199">
    <property type="entry name" value="Cyclase"/>
    <property type="match status" value="1"/>
</dbReference>
<dbReference type="Proteomes" id="UP000595823">
    <property type="component" value="Chromosome"/>
</dbReference>
<name>A0A7T6Z4R6_9BACI</name>
<sequence>MEIIDLTKTISNGMPVYPGDPAVNIVVATTVKEHGYAVRALEMGSHTGTHVDAFSHMHEGMASLDEIPLKQFCGRAMRVTPTMDFPSRTGLFFAEKVGVDVLEKILTASPPFVGGSLSEELERQLLKKQIVTYTDLEKLKSLRLGDAFSFFGLPLKIKNGDGSPVRAIAILGE</sequence>